<dbReference type="OrthoDB" id="2405944at2759"/>
<keyword evidence="2" id="KW-1185">Reference proteome</keyword>
<sequence length="287" mass="32587">MASDAKQSRVMLWTCPRSCSTAVQRSISHVEGGVFYFEPYTMAFYFGPDRKFQCEANRDERGEQSSSYLTYDSSVNTFDWVKQTLEAKHQGASLVFAKDLAFCLGGTTNLPSGYRHSFLIRNPKKVIPSWRESQNDLKTEFTMGVAEELKDVVMANSAGFKELFELFKHIQENVDPNPFIMDADDLVAHPEAVMNAYCKATGIPFSRKLIEWDDDGLPMYTKWITCRNQLPFFMTSHHNNVATSGGFSKNGDLKVPRSTLDTDPAVLGIIESSMPHYKHLYQQRFVP</sequence>
<proteinExistence type="predicted"/>
<dbReference type="PANTHER" id="PTHR48312:SF1">
    <property type="entry name" value="SULFOTRANSFERASE"/>
    <property type="match status" value="1"/>
</dbReference>
<accession>A0A914BE09</accession>
<dbReference type="Gene3D" id="3.40.50.300">
    <property type="entry name" value="P-loop containing nucleotide triphosphate hydrolases"/>
    <property type="match status" value="1"/>
</dbReference>
<dbReference type="RefSeq" id="XP_038073667.1">
    <property type="nucleotide sequence ID" value="XM_038217739.1"/>
</dbReference>
<dbReference type="EnsemblMetazoa" id="XM_038217739.1">
    <property type="protein sequence ID" value="XP_038073667.1"/>
    <property type="gene ID" value="LOC119741830"/>
</dbReference>
<dbReference type="PANTHER" id="PTHR48312">
    <property type="match status" value="1"/>
</dbReference>
<dbReference type="InterPro" id="IPR027417">
    <property type="entry name" value="P-loop_NTPase"/>
</dbReference>
<evidence type="ECO:0008006" key="3">
    <source>
        <dbReference type="Google" id="ProtNLM"/>
    </source>
</evidence>
<name>A0A914BE09_PATMI</name>
<organism evidence="1 2">
    <name type="scientific">Patiria miniata</name>
    <name type="common">Bat star</name>
    <name type="synonym">Asterina miniata</name>
    <dbReference type="NCBI Taxonomy" id="46514"/>
    <lineage>
        <taxon>Eukaryota</taxon>
        <taxon>Metazoa</taxon>
        <taxon>Echinodermata</taxon>
        <taxon>Eleutherozoa</taxon>
        <taxon>Asterozoa</taxon>
        <taxon>Asteroidea</taxon>
        <taxon>Valvatacea</taxon>
        <taxon>Valvatida</taxon>
        <taxon>Asterinidae</taxon>
        <taxon>Patiria</taxon>
    </lineage>
</organism>
<reference evidence="1" key="1">
    <citation type="submission" date="2022-11" db="UniProtKB">
        <authorList>
            <consortium name="EnsemblMetazoa"/>
        </authorList>
    </citation>
    <scope>IDENTIFICATION</scope>
</reference>
<dbReference type="Proteomes" id="UP000887568">
    <property type="component" value="Unplaced"/>
</dbReference>
<dbReference type="SUPFAM" id="SSF52540">
    <property type="entry name" value="P-loop containing nucleoside triphosphate hydrolases"/>
    <property type="match status" value="1"/>
</dbReference>
<evidence type="ECO:0000313" key="2">
    <source>
        <dbReference type="Proteomes" id="UP000887568"/>
    </source>
</evidence>
<protein>
    <recommendedName>
        <fullName evidence="3">Sulfotransferase family protein</fullName>
    </recommendedName>
</protein>
<dbReference type="AlphaFoldDB" id="A0A914BE09"/>
<dbReference type="GeneID" id="119741830"/>
<evidence type="ECO:0000313" key="1">
    <source>
        <dbReference type="EnsemblMetazoa" id="XP_038073667.1"/>
    </source>
</evidence>